<feature type="transmembrane region" description="Helical" evidence="6">
    <location>
        <begin position="376"/>
        <end position="396"/>
    </location>
</feature>
<evidence type="ECO:0000313" key="7">
    <source>
        <dbReference type="EMBL" id="KAL0839712.1"/>
    </source>
</evidence>
<protein>
    <recommendedName>
        <fullName evidence="6">Gustatory receptor</fullName>
    </recommendedName>
</protein>
<feature type="transmembrane region" description="Helical" evidence="6">
    <location>
        <begin position="51"/>
        <end position="69"/>
    </location>
</feature>
<evidence type="ECO:0000256" key="5">
    <source>
        <dbReference type="ARBA" id="ARBA00023136"/>
    </source>
</evidence>
<sequence length="397" mass="46327">MGSVEYLSKDILEEGFLKTFYPYHFFQKILGSCRVDARNRFVTAPTIWQRVYTTFCLVILIFVFVRFIIGYYEQFNSDKPTLFYLVTAMVTVKLGIYFSNLIHVRFFNGESNMKLYIKMQEVERLMKIDKDKTLNSLQYKVNLGTVIFVAVLAFVHLICFVIGIIEATSFYTYVCCETTFTLEISHCSNIVLFFAMRIRYINAIISNHINGNTNSGSVDTVLGIPTTNYLKHVAGKIHDFKSSETDIYLREIMRGFDSYKKLYRFQILLISAKLFLYILLSFELILLSMKYNVSNGIQLTMYSSVILIDFIVALFLCVRCELFTRWVKETKLLSISVMSIYVDGPIREKAKRMYNIIEQMPPNFSIYDMWELNARLLLSMFNVITSFIVTLLQFAYL</sequence>
<keyword evidence="2 6" id="KW-1003">Cell membrane</keyword>
<evidence type="ECO:0000256" key="6">
    <source>
        <dbReference type="RuleBase" id="RU363108"/>
    </source>
</evidence>
<dbReference type="GO" id="GO:0007165">
    <property type="term" value="P:signal transduction"/>
    <property type="evidence" value="ECO:0007669"/>
    <property type="project" value="UniProtKB-KW"/>
</dbReference>
<gene>
    <name evidence="7" type="ORF">ABMA28_016359</name>
</gene>
<feature type="transmembrane region" description="Helical" evidence="6">
    <location>
        <begin position="81"/>
        <end position="104"/>
    </location>
</feature>
<evidence type="ECO:0000313" key="8">
    <source>
        <dbReference type="Proteomes" id="UP001549921"/>
    </source>
</evidence>
<reference evidence="7 8" key="1">
    <citation type="submission" date="2024-06" db="EMBL/GenBank/DDBJ databases">
        <title>A chromosome-level genome assembly of beet webworm, Loxostege sticticalis.</title>
        <authorList>
            <person name="Zhang Y."/>
        </authorList>
    </citation>
    <scope>NUCLEOTIDE SEQUENCE [LARGE SCALE GENOMIC DNA]</scope>
    <source>
        <strain evidence="7">AQ028</strain>
        <tissue evidence="7">Male pupae</tissue>
    </source>
</reference>
<keyword evidence="6" id="KW-0807">Transducer</keyword>
<comment type="subcellular location">
    <subcellularLocation>
        <location evidence="1 6">Cell membrane</location>
        <topology evidence="1 6">Multi-pass membrane protein</topology>
    </subcellularLocation>
</comment>
<comment type="caution">
    <text evidence="6">Lacks conserved residue(s) required for the propagation of feature annotation.</text>
</comment>
<evidence type="ECO:0000256" key="3">
    <source>
        <dbReference type="ARBA" id="ARBA00022692"/>
    </source>
</evidence>
<organism evidence="7 8">
    <name type="scientific">Loxostege sticticalis</name>
    <name type="common">Beet webworm moth</name>
    <dbReference type="NCBI Taxonomy" id="481309"/>
    <lineage>
        <taxon>Eukaryota</taxon>
        <taxon>Metazoa</taxon>
        <taxon>Ecdysozoa</taxon>
        <taxon>Arthropoda</taxon>
        <taxon>Hexapoda</taxon>
        <taxon>Insecta</taxon>
        <taxon>Pterygota</taxon>
        <taxon>Neoptera</taxon>
        <taxon>Endopterygota</taxon>
        <taxon>Lepidoptera</taxon>
        <taxon>Glossata</taxon>
        <taxon>Ditrysia</taxon>
        <taxon>Pyraloidea</taxon>
        <taxon>Crambidae</taxon>
        <taxon>Pyraustinae</taxon>
        <taxon>Loxostege</taxon>
    </lineage>
</organism>
<dbReference type="AlphaFoldDB" id="A0ABD0T8M3"/>
<feature type="transmembrane region" description="Helical" evidence="6">
    <location>
        <begin position="299"/>
        <end position="318"/>
    </location>
</feature>
<evidence type="ECO:0000256" key="1">
    <source>
        <dbReference type="ARBA" id="ARBA00004651"/>
    </source>
</evidence>
<comment type="function">
    <text evidence="6">Gustatory receptor which mediates acceptance or avoidance behavior, depending on its substrates.</text>
</comment>
<evidence type="ECO:0000256" key="2">
    <source>
        <dbReference type="ARBA" id="ARBA00022475"/>
    </source>
</evidence>
<accession>A0ABD0T8M3</accession>
<dbReference type="Proteomes" id="UP001549921">
    <property type="component" value="Unassembled WGS sequence"/>
</dbReference>
<evidence type="ECO:0000256" key="4">
    <source>
        <dbReference type="ARBA" id="ARBA00022989"/>
    </source>
</evidence>
<keyword evidence="4 6" id="KW-1133">Transmembrane helix</keyword>
<dbReference type="InterPro" id="IPR013604">
    <property type="entry name" value="7TM_chemorcpt"/>
</dbReference>
<feature type="transmembrane region" description="Helical" evidence="6">
    <location>
        <begin position="262"/>
        <end position="287"/>
    </location>
</feature>
<dbReference type="Pfam" id="PF08395">
    <property type="entry name" value="7tm_7"/>
    <property type="match status" value="1"/>
</dbReference>
<comment type="caution">
    <text evidence="7">The sequence shown here is derived from an EMBL/GenBank/DDBJ whole genome shotgun (WGS) entry which is preliminary data.</text>
</comment>
<keyword evidence="6" id="KW-0675">Receptor</keyword>
<name>A0ABD0T8M3_LOXSC</name>
<keyword evidence="3 6" id="KW-0812">Transmembrane</keyword>
<proteinExistence type="inferred from homology"/>
<dbReference type="GO" id="GO:0005886">
    <property type="term" value="C:plasma membrane"/>
    <property type="evidence" value="ECO:0007669"/>
    <property type="project" value="UniProtKB-SubCell"/>
</dbReference>
<comment type="similarity">
    <text evidence="6">Belongs to the insect chemoreceptor superfamily. Gustatory receptor (GR) family.</text>
</comment>
<feature type="transmembrane region" description="Helical" evidence="6">
    <location>
        <begin position="141"/>
        <end position="165"/>
    </location>
</feature>
<keyword evidence="5 6" id="KW-0472">Membrane</keyword>
<dbReference type="EMBL" id="JBEDNZ010000008">
    <property type="protein sequence ID" value="KAL0839712.1"/>
    <property type="molecule type" value="Genomic_DNA"/>
</dbReference>